<evidence type="ECO:0008006" key="3">
    <source>
        <dbReference type="Google" id="ProtNLM"/>
    </source>
</evidence>
<proteinExistence type="predicted"/>
<dbReference type="Proteomes" id="UP000664859">
    <property type="component" value="Unassembled WGS sequence"/>
</dbReference>
<organism evidence="1 2">
    <name type="scientific">Tribonema minus</name>
    <dbReference type="NCBI Taxonomy" id="303371"/>
    <lineage>
        <taxon>Eukaryota</taxon>
        <taxon>Sar</taxon>
        <taxon>Stramenopiles</taxon>
        <taxon>Ochrophyta</taxon>
        <taxon>PX clade</taxon>
        <taxon>Xanthophyceae</taxon>
        <taxon>Tribonematales</taxon>
        <taxon>Tribonemataceae</taxon>
        <taxon>Tribonema</taxon>
    </lineage>
</organism>
<evidence type="ECO:0000313" key="1">
    <source>
        <dbReference type="EMBL" id="KAG5177994.1"/>
    </source>
</evidence>
<comment type="caution">
    <text evidence="1">The sequence shown here is derived from an EMBL/GenBank/DDBJ whole genome shotgun (WGS) entry which is preliminary data.</text>
</comment>
<evidence type="ECO:0000313" key="2">
    <source>
        <dbReference type="Proteomes" id="UP000664859"/>
    </source>
</evidence>
<dbReference type="PANTHER" id="PTHR46586">
    <property type="entry name" value="ANKYRIN REPEAT-CONTAINING PROTEIN"/>
    <property type="match status" value="1"/>
</dbReference>
<gene>
    <name evidence="1" type="ORF">JKP88DRAFT_248453</name>
</gene>
<dbReference type="PANTHER" id="PTHR46586:SF3">
    <property type="entry name" value="ANKYRIN REPEAT-CONTAINING PROTEIN"/>
    <property type="match status" value="1"/>
</dbReference>
<dbReference type="EMBL" id="JAFCMP010000519">
    <property type="protein sequence ID" value="KAG5177994.1"/>
    <property type="molecule type" value="Genomic_DNA"/>
</dbReference>
<keyword evidence="2" id="KW-1185">Reference proteome</keyword>
<protein>
    <recommendedName>
        <fullName evidence="3">Ankyrin repeat domain containing protein</fullName>
    </recommendedName>
</protein>
<dbReference type="InterPro" id="IPR052050">
    <property type="entry name" value="SecEffector_AnkRepeat"/>
</dbReference>
<reference evidence="1" key="1">
    <citation type="submission" date="2021-02" db="EMBL/GenBank/DDBJ databases">
        <title>First Annotated Genome of the Yellow-green Alga Tribonema minus.</title>
        <authorList>
            <person name="Mahan K.M."/>
        </authorList>
    </citation>
    <scope>NUCLEOTIDE SEQUENCE</scope>
    <source>
        <strain evidence="1">UTEX B ZZ1240</strain>
    </source>
</reference>
<name>A0A835YVQ7_9STRA</name>
<sequence length="252" mass="27810">MNGPDETLAGNESLTWSGGAWLVLCELIGPNRYLHTALVCREWRETYASLYPKATAITAADLSVDQLLWARAHGCCWGKHLTLLAASAGDLRLLRYLLANACPWDAYQAFGAAVSAGRAHVLPCIHGMMRHLNIELWPKSTAAEWRCAHHLDCERVCVGAARYGHVEVLEWCRRNGAGVFAYDGGAAASAARAGQVEVLRWLRAHGCWSRRVVQAALNLAMRDNQVEAVRWLCANRTEPQRDTEDPSCTSTI</sequence>
<dbReference type="Gene3D" id="1.25.40.20">
    <property type="entry name" value="Ankyrin repeat-containing domain"/>
    <property type="match status" value="1"/>
</dbReference>
<accession>A0A835YVQ7</accession>
<dbReference type="AlphaFoldDB" id="A0A835YVQ7"/>
<dbReference type="InterPro" id="IPR036770">
    <property type="entry name" value="Ankyrin_rpt-contain_sf"/>
</dbReference>
<dbReference type="SUPFAM" id="SSF48403">
    <property type="entry name" value="Ankyrin repeat"/>
    <property type="match status" value="1"/>
</dbReference>